<dbReference type="EMBL" id="MOBO01000007">
    <property type="protein sequence ID" value="RON40064.1"/>
    <property type="molecule type" value="Genomic_DNA"/>
</dbReference>
<evidence type="ECO:0000256" key="1">
    <source>
        <dbReference type="SAM" id="MobiDB-lite"/>
    </source>
</evidence>
<feature type="region of interest" description="Disordered" evidence="1">
    <location>
        <begin position="458"/>
        <end position="482"/>
    </location>
</feature>
<feature type="compositionally biased region" description="Pro residues" evidence="1">
    <location>
        <begin position="462"/>
        <end position="471"/>
    </location>
</feature>
<dbReference type="Proteomes" id="UP000286351">
    <property type="component" value="Unassembled WGS sequence"/>
</dbReference>
<reference evidence="2 3" key="1">
    <citation type="submission" date="2016-10" db="EMBL/GenBank/DDBJ databases">
        <title>Comparative genome analysis of multiple Pseudomonas spp. focuses on biocontrol and plant growth promoting traits.</title>
        <authorList>
            <person name="Tao X.-Y."/>
            <person name="Taylor C.G."/>
        </authorList>
    </citation>
    <scope>NUCLEOTIDE SEQUENCE [LARGE SCALE GENOMIC DNA]</scope>
    <source>
        <strain evidence="2 3">38D4</strain>
    </source>
</reference>
<dbReference type="RefSeq" id="WP_123365531.1">
    <property type="nucleotide sequence ID" value="NZ_MOBO01000007.1"/>
</dbReference>
<dbReference type="AlphaFoldDB" id="A0A423JR38"/>
<organism evidence="2 3">
    <name type="scientific">Pseudomonas brassicacearum</name>
    <dbReference type="NCBI Taxonomy" id="930166"/>
    <lineage>
        <taxon>Bacteria</taxon>
        <taxon>Pseudomonadati</taxon>
        <taxon>Pseudomonadota</taxon>
        <taxon>Gammaproteobacteria</taxon>
        <taxon>Pseudomonadales</taxon>
        <taxon>Pseudomonadaceae</taxon>
        <taxon>Pseudomonas</taxon>
    </lineage>
</organism>
<evidence type="ECO:0000313" key="2">
    <source>
        <dbReference type="EMBL" id="RON40064.1"/>
    </source>
</evidence>
<gene>
    <name evidence="2" type="ORF">BK664_09410</name>
</gene>
<accession>A0A423JR38</accession>
<sequence length="509" mass="53656">MDVRPTTPGITPHSPTHLELQPLGTGRAPADLERGQTPPPPPGFTARAAQAAMSLGQTFHRGYLSPAYATASHVGIAVRDQTVRTGQHLKSGAVQAWSDSAANLPSGRTTLAAAGQTLQQMVTCGLPTYVREVAFMHAYSALADGLAAKSPGGALALQAAISLASIATQVYVRQPRLERLGAESNVAVRGHFALSEAKWNGLAPDKQDALRTQMKRDSRNVTRNQVAAEAIYLSLGALGAVRGDGALSARILSTQLRNVIYAVSREAMQASLSMTGKHDDTKTHGVNQDNMALLGWAYGAMTLTMGFVQDSVSPQTLPPGQTLSSPALTGADQQPLRGDALAQSIQTLAGTRAAFNTVIAIMDNHLQKHFDTRQAGTTQQFEASLPLKDYGRILDQSPARVAWTSLASAINMAMGEVTRGNTSTALGSFLGNAGTAAAMGLAYRTMNQTFQAHGSVRKAIDNPPPHTPAPAQPTTAQSMVEPQTGQVIHRRVNALRTAIENSGVAREGQ</sequence>
<protein>
    <submittedName>
        <fullName evidence="2">Uncharacterized protein</fullName>
    </submittedName>
</protein>
<feature type="region of interest" description="Disordered" evidence="1">
    <location>
        <begin position="1"/>
        <end position="41"/>
    </location>
</feature>
<proteinExistence type="predicted"/>
<comment type="caution">
    <text evidence="2">The sequence shown here is derived from an EMBL/GenBank/DDBJ whole genome shotgun (WGS) entry which is preliminary data.</text>
</comment>
<name>A0A423JR38_9PSED</name>
<evidence type="ECO:0000313" key="3">
    <source>
        <dbReference type="Proteomes" id="UP000286351"/>
    </source>
</evidence>